<dbReference type="PANTHER" id="PTHR30511:SF0">
    <property type="entry name" value="ALANINE RACEMASE, CATABOLIC-RELATED"/>
    <property type="match status" value="1"/>
</dbReference>
<dbReference type="SMART" id="SM01005">
    <property type="entry name" value="Ala_racemase_C"/>
    <property type="match status" value="1"/>
</dbReference>
<dbReference type="InterPro" id="IPR029066">
    <property type="entry name" value="PLP-binding_barrel"/>
</dbReference>
<dbReference type="InterPro" id="IPR020622">
    <property type="entry name" value="Ala_racemase_pyridoxalP-BS"/>
</dbReference>
<comment type="pathway">
    <text evidence="5">Amino-acid biosynthesis; D-alanine biosynthesis; D-alanine from L-alanine: step 1/1.</text>
</comment>
<dbReference type="Gene3D" id="3.20.20.10">
    <property type="entry name" value="Alanine racemase"/>
    <property type="match status" value="1"/>
</dbReference>
<comment type="function">
    <text evidence="5">Catalyzes the interconversion of L-alanine and D-alanine. May also act on other amino acids.</text>
</comment>
<dbReference type="FunFam" id="2.40.37.10:FF:000006">
    <property type="entry name" value="Alanine racemase"/>
    <property type="match status" value="1"/>
</dbReference>
<dbReference type="Proteomes" id="UP000657177">
    <property type="component" value="Unassembled WGS sequence"/>
</dbReference>
<dbReference type="InterPro" id="IPR009006">
    <property type="entry name" value="Ala_racemase/Decarboxylase_C"/>
</dbReference>
<dbReference type="FunFam" id="3.20.20.10:FF:000002">
    <property type="entry name" value="Alanine racemase"/>
    <property type="match status" value="1"/>
</dbReference>
<comment type="catalytic activity">
    <reaction evidence="1 5">
        <text>L-alanine = D-alanine</text>
        <dbReference type="Rhea" id="RHEA:20249"/>
        <dbReference type="ChEBI" id="CHEBI:57416"/>
        <dbReference type="ChEBI" id="CHEBI:57972"/>
        <dbReference type="EC" id="5.1.1.1"/>
    </reaction>
</comment>
<keyword evidence="4 5" id="KW-0413">Isomerase</keyword>
<dbReference type="PRINTS" id="PR00992">
    <property type="entry name" value="ALARACEMASE"/>
</dbReference>
<dbReference type="EMBL" id="JAAKDE010000010">
    <property type="protein sequence ID" value="MBA2133069.1"/>
    <property type="molecule type" value="Genomic_DNA"/>
</dbReference>
<proteinExistence type="inferred from homology"/>
<dbReference type="CDD" id="cd00430">
    <property type="entry name" value="PLPDE_III_AR"/>
    <property type="match status" value="1"/>
</dbReference>
<dbReference type="GO" id="GO:0005829">
    <property type="term" value="C:cytosol"/>
    <property type="evidence" value="ECO:0007669"/>
    <property type="project" value="TreeGrafter"/>
</dbReference>
<name>A0A8J6LLZ3_9FIRM</name>
<feature type="binding site" evidence="5 7">
    <location>
        <position position="141"/>
    </location>
    <ligand>
        <name>substrate</name>
    </ligand>
</feature>
<feature type="active site" description="Proton acceptor; specific for L-alanine" evidence="5">
    <location>
        <position position="271"/>
    </location>
</feature>
<feature type="domain" description="Alanine racemase C-terminal" evidence="8">
    <location>
        <begin position="250"/>
        <end position="377"/>
    </location>
</feature>
<evidence type="ECO:0000256" key="3">
    <source>
        <dbReference type="ARBA" id="ARBA00022898"/>
    </source>
</evidence>
<dbReference type="Gene3D" id="2.40.37.10">
    <property type="entry name" value="Lyase, Ornithine Decarboxylase, Chain A, domain 1"/>
    <property type="match status" value="1"/>
</dbReference>
<dbReference type="InterPro" id="IPR011079">
    <property type="entry name" value="Ala_racemase_C"/>
</dbReference>
<evidence type="ECO:0000256" key="4">
    <source>
        <dbReference type="ARBA" id="ARBA00023235"/>
    </source>
</evidence>
<comment type="similarity">
    <text evidence="5">Belongs to the alanine racemase family.</text>
</comment>
<dbReference type="Pfam" id="PF00842">
    <property type="entry name" value="Ala_racemase_C"/>
    <property type="match status" value="1"/>
</dbReference>
<organism evidence="9 10">
    <name type="scientific">Capillibacterium thermochitinicola</name>
    <dbReference type="NCBI Taxonomy" id="2699427"/>
    <lineage>
        <taxon>Bacteria</taxon>
        <taxon>Bacillati</taxon>
        <taxon>Bacillota</taxon>
        <taxon>Capillibacterium</taxon>
    </lineage>
</organism>
<accession>A0A8J6LLZ3</accession>
<dbReference type="RefSeq" id="WP_181339514.1">
    <property type="nucleotide sequence ID" value="NZ_JAAKDE010000010.1"/>
</dbReference>
<dbReference type="UniPathway" id="UPA00042">
    <property type="reaction ID" value="UER00497"/>
</dbReference>
<evidence type="ECO:0000256" key="1">
    <source>
        <dbReference type="ARBA" id="ARBA00000316"/>
    </source>
</evidence>
<dbReference type="Pfam" id="PF01168">
    <property type="entry name" value="Ala_racemase_N"/>
    <property type="match status" value="1"/>
</dbReference>
<gene>
    <name evidence="9" type="primary">alr</name>
    <name evidence="9" type="ORF">G5B42_05875</name>
</gene>
<dbReference type="EC" id="5.1.1.1" evidence="5"/>
<dbReference type="HAMAP" id="MF_01201">
    <property type="entry name" value="Ala_racemase"/>
    <property type="match status" value="1"/>
</dbReference>
<evidence type="ECO:0000256" key="6">
    <source>
        <dbReference type="PIRSR" id="PIRSR600821-50"/>
    </source>
</evidence>
<evidence type="ECO:0000313" key="10">
    <source>
        <dbReference type="Proteomes" id="UP000657177"/>
    </source>
</evidence>
<dbReference type="AlphaFoldDB" id="A0A8J6LLZ3"/>
<evidence type="ECO:0000256" key="5">
    <source>
        <dbReference type="HAMAP-Rule" id="MF_01201"/>
    </source>
</evidence>
<dbReference type="InterPro" id="IPR000821">
    <property type="entry name" value="Ala_racemase"/>
</dbReference>
<dbReference type="GO" id="GO:0030632">
    <property type="term" value="P:D-alanine biosynthetic process"/>
    <property type="evidence" value="ECO:0007669"/>
    <property type="project" value="UniProtKB-UniRule"/>
</dbReference>
<dbReference type="NCBIfam" id="TIGR00492">
    <property type="entry name" value="alr"/>
    <property type="match status" value="1"/>
</dbReference>
<comment type="caution">
    <text evidence="9">The sequence shown here is derived from an EMBL/GenBank/DDBJ whole genome shotgun (WGS) entry which is preliminary data.</text>
</comment>
<dbReference type="PROSITE" id="PS00395">
    <property type="entry name" value="ALANINE_RACEMASE"/>
    <property type="match status" value="1"/>
</dbReference>
<dbReference type="PANTHER" id="PTHR30511">
    <property type="entry name" value="ALANINE RACEMASE"/>
    <property type="match status" value="1"/>
</dbReference>
<keyword evidence="10" id="KW-1185">Reference proteome</keyword>
<dbReference type="InterPro" id="IPR001608">
    <property type="entry name" value="Ala_racemase_N"/>
</dbReference>
<dbReference type="SUPFAM" id="SSF51419">
    <property type="entry name" value="PLP-binding barrel"/>
    <property type="match status" value="1"/>
</dbReference>
<feature type="active site" description="Proton acceptor; specific for D-alanine" evidence="5">
    <location>
        <position position="43"/>
    </location>
</feature>
<comment type="cofactor">
    <cofactor evidence="2 5 6">
        <name>pyridoxal 5'-phosphate</name>
        <dbReference type="ChEBI" id="CHEBI:597326"/>
    </cofactor>
</comment>
<sequence>MLTDKAHIIRPTWVEIDRAALRANLRGIKALVGPDCRVMAVVKAEAYGHGAAQVAELARAEGIEWFGVALPEEGIALRQAGVDGNILVFAPFLPEQAATYFNYDLVPTITTWESAAALSAEALRRHQKARAHIKVDTGMGRIGFLAAKGAAAIERIFSLPGLTVEGIYSHFATADAADLTYARQQLGAFRRVVEELESKGLNIPLKHIANSGGILNLPESYFDMVRAGLILYGMWPSPWCAQGKIVLKPAFSLKTKVVFVKRVPAGSGISYGQCYHTSKETTIATLPIGYADGWLRALSGKARVLINGEDYPVVGTICMDQCMVDVGDAPVQVGDEVVLIGEQKGKAITVEEVADHLNTINYEVVCQISSRVPRIYV</sequence>
<evidence type="ECO:0000256" key="2">
    <source>
        <dbReference type="ARBA" id="ARBA00001933"/>
    </source>
</evidence>
<evidence type="ECO:0000313" key="9">
    <source>
        <dbReference type="EMBL" id="MBA2133069.1"/>
    </source>
</evidence>
<reference evidence="9" key="1">
    <citation type="submission" date="2020-06" db="EMBL/GenBank/DDBJ databases">
        <title>Novel chitinolytic bacterium.</title>
        <authorList>
            <person name="Ungkulpasvich U."/>
            <person name="Kosugi A."/>
            <person name="Uke A."/>
        </authorList>
    </citation>
    <scope>NUCLEOTIDE SEQUENCE</scope>
    <source>
        <strain evidence="9">UUS1-1</strain>
    </source>
</reference>
<dbReference type="GO" id="GO:0030170">
    <property type="term" value="F:pyridoxal phosphate binding"/>
    <property type="evidence" value="ECO:0007669"/>
    <property type="project" value="UniProtKB-UniRule"/>
</dbReference>
<evidence type="ECO:0000259" key="8">
    <source>
        <dbReference type="SMART" id="SM01005"/>
    </source>
</evidence>
<evidence type="ECO:0000256" key="7">
    <source>
        <dbReference type="PIRSR" id="PIRSR600821-52"/>
    </source>
</evidence>
<feature type="modified residue" description="N6-(pyridoxal phosphate)lysine" evidence="5 6">
    <location>
        <position position="43"/>
    </location>
</feature>
<keyword evidence="3 5" id="KW-0663">Pyridoxal phosphate</keyword>
<dbReference type="SUPFAM" id="SSF50621">
    <property type="entry name" value="Alanine racemase C-terminal domain-like"/>
    <property type="match status" value="1"/>
</dbReference>
<feature type="binding site" evidence="5 7">
    <location>
        <position position="319"/>
    </location>
    <ligand>
        <name>substrate</name>
    </ligand>
</feature>
<dbReference type="GO" id="GO:0008784">
    <property type="term" value="F:alanine racemase activity"/>
    <property type="evidence" value="ECO:0007669"/>
    <property type="project" value="UniProtKB-UniRule"/>
</dbReference>
<protein>
    <recommendedName>
        <fullName evidence="5">Alanine racemase</fullName>
        <ecNumber evidence="5">5.1.1.1</ecNumber>
    </recommendedName>
</protein>